<reference evidence="2" key="1">
    <citation type="submission" date="2014-09" db="EMBL/GenBank/DDBJ databases">
        <authorList>
            <person name="Magalhaes I.L.F."/>
            <person name="Oliveira U."/>
            <person name="Santos F.R."/>
            <person name="Vidigal T.H.D.A."/>
            <person name="Brescovit A.D."/>
            <person name="Santos A.J."/>
        </authorList>
    </citation>
    <scope>NUCLEOTIDE SEQUENCE</scope>
    <source>
        <tissue evidence="2">Shoot tissue taken approximately 20 cm above the soil surface</tissue>
    </source>
</reference>
<keyword evidence="1" id="KW-0812">Transmembrane</keyword>
<evidence type="ECO:0000256" key="1">
    <source>
        <dbReference type="SAM" id="Phobius"/>
    </source>
</evidence>
<proteinExistence type="predicted"/>
<organism evidence="2">
    <name type="scientific">Arundo donax</name>
    <name type="common">Giant reed</name>
    <name type="synonym">Donax arundinaceus</name>
    <dbReference type="NCBI Taxonomy" id="35708"/>
    <lineage>
        <taxon>Eukaryota</taxon>
        <taxon>Viridiplantae</taxon>
        <taxon>Streptophyta</taxon>
        <taxon>Embryophyta</taxon>
        <taxon>Tracheophyta</taxon>
        <taxon>Spermatophyta</taxon>
        <taxon>Magnoliopsida</taxon>
        <taxon>Liliopsida</taxon>
        <taxon>Poales</taxon>
        <taxon>Poaceae</taxon>
        <taxon>PACMAD clade</taxon>
        <taxon>Arundinoideae</taxon>
        <taxon>Arundineae</taxon>
        <taxon>Arundo</taxon>
    </lineage>
</organism>
<reference evidence="2" key="2">
    <citation type="journal article" date="2015" name="Data Brief">
        <title>Shoot transcriptome of the giant reed, Arundo donax.</title>
        <authorList>
            <person name="Barrero R.A."/>
            <person name="Guerrero F.D."/>
            <person name="Moolhuijzen P."/>
            <person name="Goolsby J.A."/>
            <person name="Tidwell J."/>
            <person name="Bellgard S.E."/>
            <person name="Bellgard M.I."/>
        </authorList>
    </citation>
    <scope>NUCLEOTIDE SEQUENCE</scope>
    <source>
        <tissue evidence="2">Shoot tissue taken approximately 20 cm above the soil surface</tissue>
    </source>
</reference>
<name>A0A0A9AWZ4_ARUDO</name>
<keyword evidence="1" id="KW-1133">Transmembrane helix</keyword>
<sequence length="44" mass="5082">MVLSDLIIPGYTDKLQFVSYNLSSCYIKMFLLSVLMLHAYLLHS</sequence>
<feature type="transmembrane region" description="Helical" evidence="1">
    <location>
        <begin position="20"/>
        <end position="42"/>
    </location>
</feature>
<keyword evidence="1" id="KW-0472">Membrane</keyword>
<accession>A0A0A9AWZ4</accession>
<dbReference type="AlphaFoldDB" id="A0A0A9AWZ4"/>
<evidence type="ECO:0000313" key="2">
    <source>
        <dbReference type="EMBL" id="JAD55606.1"/>
    </source>
</evidence>
<dbReference type="EMBL" id="GBRH01242289">
    <property type="protein sequence ID" value="JAD55606.1"/>
    <property type="molecule type" value="Transcribed_RNA"/>
</dbReference>
<protein>
    <submittedName>
        <fullName evidence="2">Uncharacterized protein</fullName>
    </submittedName>
</protein>